<sequence>MQWFLQWLCKKYDVTLHYLSIIIPFNLLLKPNLKGFQIKFYANIVAIEKGQYFLRYQRPYAEKISLESNHPKKTGNKIQVSN</sequence>
<gene>
    <name evidence="1" type="ORF">METZ01_LOCUS20244</name>
</gene>
<dbReference type="EMBL" id="UINC01001010">
    <property type="protein sequence ID" value="SUZ67390.1"/>
    <property type="molecule type" value="Genomic_DNA"/>
</dbReference>
<reference evidence="1" key="1">
    <citation type="submission" date="2018-05" db="EMBL/GenBank/DDBJ databases">
        <authorList>
            <person name="Lanie J.A."/>
            <person name="Ng W.-L."/>
            <person name="Kazmierczak K.M."/>
            <person name="Andrzejewski T.M."/>
            <person name="Davidsen T.M."/>
            <person name="Wayne K.J."/>
            <person name="Tettelin H."/>
            <person name="Glass J.I."/>
            <person name="Rusch D."/>
            <person name="Podicherti R."/>
            <person name="Tsui H.-C.T."/>
            <person name="Winkler M.E."/>
        </authorList>
    </citation>
    <scope>NUCLEOTIDE SEQUENCE</scope>
</reference>
<organism evidence="1">
    <name type="scientific">marine metagenome</name>
    <dbReference type="NCBI Taxonomy" id="408172"/>
    <lineage>
        <taxon>unclassified sequences</taxon>
        <taxon>metagenomes</taxon>
        <taxon>ecological metagenomes</taxon>
    </lineage>
</organism>
<name>A0A381PKA6_9ZZZZ</name>
<evidence type="ECO:0000313" key="1">
    <source>
        <dbReference type="EMBL" id="SUZ67390.1"/>
    </source>
</evidence>
<proteinExistence type="predicted"/>
<dbReference type="AlphaFoldDB" id="A0A381PKA6"/>
<accession>A0A381PKA6</accession>
<protein>
    <submittedName>
        <fullName evidence="1">Uncharacterized protein</fullName>
    </submittedName>
</protein>